<dbReference type="SFLD" id="SFLDS00019">
    <property type="entry name" value="Glutathione_Transferase_(cytos"/>
    <property type="match status" value="1"/>
</dbReference>
<gene>
    <name evidence="6" type="primary">gst</name>
    <name evidence="6" type="ORF">DUPY_00530</name>
</gene>
<proteinExistence type="predicted"/>
<dbReference type="CDD" id="cd03046">
    <property type="entry name" value="GST_N_GTT1_like"/>
    <property type="match status" value="1"/>
</dbReference>
<dbReference type="PANTHER" id="PTHR44051:SF9">
    <property type="entry name" value="GLUTATHIONE S-TRANSFERASE 1"/>
    <property type="match status" value="1"/>
</dbReference>
<dbReference type="SFLD" id="SFLDG00358">
    <property type="entry name" value="Main_(cytGST)"/>
    <property type="match status" value="1"/>
</dbReference>
<comment type="catalytic activity">
    <reaction evidence="3">
        <text>RX + glutathione = an S-substituted glutathione + a halide anion + H(+)</text>
        <dbReference type="Rhea" id="RHEA:16437"/>
        <dbReference type="ChEBI" id="CHEBI:15378"/>
        <dbReference type="ChEBI" id="CHEBI:16042"/>
        <dbReference type="ChEBI" id="CHEBI:17792"/>
        <dbReference type="ChEBI" id="CHEBI:57925"/>
        <dbReference type="ChEBI" id="CHEBI:90779"/>
        <dbReference type="EC" id="2.5.1.18"/>
    </reaction>
</comment>
<comment type="caution">
    <text evidence="6">The sequence shown here is derived from an EMBL/GenBank/DDBJ whole genome shotgun (WGS) entry which is preliminary data.</text>
</comment>
<dbReference type="PROSITE" id="PS50405">
    <property type="entry name" value="GST_CTER"/>
    <property type="match status" value="1"/>
</dbReference>
<dbReference type="Gene3D" id="3.40.30.10">
    <property type="entry name" value="Glutaredoxin"/>
    <property type="match status" value="1"/>
</dbReference>
<evidence type="ECO:0000256" key="1">
    <source>
        <dbReference type="ARBA" id="ARBA00012452"/>
    </source>
</evidence>
<sequence length="204" mass="22504">MAIRVHHLNKSRSQRIVWLLEELGLPYELVRYQRDPVTNFAPPELKAIHPLGKSPLLEDDGVLIEESGAIVQYLLDRYGKGALQPAAGTPAALRHLQLMHFAEGSAMIPLLLRIYVTRLGDGGVPLHGRIDSEVISHFDYLESILESSGYFIGDDLTGADIMLSFPVGIAVKQPEATRWPRLKAFTTAIEARPAWQKAMAVTGG</sequence>
<dbReference type="PANTHER" id="PTHR44051">
    <property type="entry name" value="GLUTATHIONE S-TRANSFERASE-RELATED"/>
    <property type="match status" value="1"/>
</dbReference>
<dbReference type="SFLD" id="SFLDG01150">
    <property type="entry name" value="Main.1:_Beta-like"/>
    <property type="match status" value="1"/>
</dbReference>
<dbReference type="EC" id="2.5.1.18" evidence="1"/>
<dbReference type="FunFam" id="3.40.30.10:FF:000156">
    <property type="entry name" value="Glutathione S-transferase 1"/>
    <property type="match status" value="1"/>
</dbReference>
<dbReference type="InterPro" id="IPR036249">
    <property type="entry name" value="Thioredoxin-like_sf"/>
</dbReference>
<dbReference type="Proteomes" id="UP000175989">
    <property type="component" value="Unassembled WGS sequence"/>
</dbReference>
<dbReference type="SUPFAM" id="SSF52833">
    <property type="entry name" value="Thioredoxin-like"/>
    <property type="match status" value="1"/>
</dbReference>
<keyword evidence="7" id="KW-1185">Reference proteome</keyword>
<reference evidence="7" key="1">
    <citation type="journal article" date="2016" name="Front. Microbiol.">
        <title>Molecular Keys to the Janthinobacterium and Duganella spp. Interaction with the Plant Pathogen Fusarium graminearum.</title>
        <authorList>
            <person name="Haack F.S."/>
            <person name="Poehlein A."/>
            <person name="Kroger C."/>
            <person name="Voigt C.A."/>
            <person name="Piepenbring M."/>
            <person name="Bode H.B."/>
            <person name="Daniel R."/>
            <person name="Schafer W."/>
            <person name="Streit W.R."/>
        </authorList>
    </citation>
    <scope>NUCLEOTIDE SEQUENCE [LARGE SCALE GENOMIC DNA]</scope>
    <source>
        <strain evidence="7">T54</strain>
    </source>
</reference>
<dbReference type="GO" id="GO:0004364">
    <property type="term" value="F:glutathione transferase activity"/>
    <property type="evidence" value="ECO:0007669"/>
    <property type="project" value="UniProtKB-EC"/>
</dbReference>
<dbReference type="InterPro" id="IPR010987">
    <property type="entry name" value="Glutathione-S-Trfase_C-like"/>
</dbReference>
<dbReference type="InterPro" id="IPR040079">
    <property type="entry name" value="Glutathione_S-Trfase"/>
</dbReference>
<evidence type="ECO:0000256" key="3">
    <source>
        <dbReference type="ARBA" id="ARBA00047960"/>
    </source>
</evidence>
<dbReference type="Pfam" id="PF02798">
    <property type="entry name" value="GST_N"/>
    <property type="match status" value="1"/>
</dbReference>
<evidence type="ECO:0000259" key="4">
    <source>
        <dbReference type="PROSITE" id="PS50404"/>
    </source>
</evidence>
<dbReference type="EMBL" id="LROM01000002">
    <property type="protein sequence ID" value="OFA09275.1"/>
    <property type="molecule type" value="Genomic_DNA"/>
</dbReference>
<dbReference type="OrthoDB" id="9810080at2"/>
<evidence type="ECO:0000259" key="5">
    <source>
        <dbReference type="PROSITE" id="PS50405"/>
    </source>
</evidence>
<evidence type="ECO:0000313" key="6">
    <source>
        <dbReference type="EMBL" id="OFA09275.1"/>
    </source>
</evidence>
<feature type="domain" description="GST N-terminal" evidence="4">
    <location>
        <begin position="1"/>
        <end position="82"/>
    </location>
</feature>
<dbReference type="InterPro" id="IPR004045">
    <property type="entry name" value="Glutathione_S-Trfase_N"/>
</dbReference>
<protein>
    <recommendedName>
        <fullName evidence="1">glutathione transferase</fullName>
        <ecNumber evidence="1">2.5.1.18</ecNumber>
    </recommendedName>
</protein>
<evidence type="ECO:0000256" key="2">
    <source>
        <dbReference type="ARBA" id="ARBA00022679"/>
    </source>
</evidence>
<evidence type="ECO:0000313" key="7">
    <source>
        <dbReference type="Proteomes" id="UP000175989"/>
    </source>
</evidence>
<dbReference type="GO" id="GO:0005737">
    <property type="term" value="C:cytoplasm"/>
    <property type="evidence" value="ECO:0007669"/>
    <property type="project" value="UniProtKB-ARBA"/>
</dbReference>
<feature type="domain" description="GST C-terminal" evidence="5">
    <location>
        <begin position="88"/>
        <end position="204"/>
    </location>
</feature>
<dbReference type="RefSeq" id="WP_070245731.1">
    <property type="nucleotide sequence ID" value="NZ_LROM01000002.1"/>
</dbReference>
<dbReference type="GO" id="GO:0004601">
    <property type="term" value="F:peroxidase activity"/>
    <property type="evidence" value="ECO:0007669"/>
    <property type="project" value="UniProtKB-ARBA"/>
</dbReference>
<dbReference type="AlphaFoldDB" id="A0A1E7X827"/>
<dbReference type="PROSITE" id="PS50404">
    <property type="entry name" value="GST_NTER"/>
    <property type="match status" value="1"/>
</dbReference>
<name>A0A1E7X827_9BURK</name>
<dbReference type="InterPro" id="IPR004046">
    <property type="entry name" value="GST_C"/>
</dbReference>
<keyword evidence="2 6" id="KW-0808">Transferase</keyword>
<dbReference type="CDD" id="cd03189">
    <property type="entry name" value="GST_C_GTT1_like"/>
    <property type="match status" value="1"/>
</dbReference>
<dbReference type="Pfam" id="PF14497">
    <property type="entry name" value="GST_C_3"/>
    <property type="match status" value="1"/>
</dbReference>
<dbReference type="SUPFAM" id="SSF47616">
    <property type="entry name" value="GST C-terminal domain-like"/>
    <property type="match status" value="1"/>
</dbReference>
<accession>A0A1E7X827</accession>
<dbReference type="Gene3D" id="1.20.1050.10">
    <property type="match status" value="1"/>
</dbReference>
<organism evidence="6 7">
    <name type="scientific">Duganella phyllosphaerae</name>
    <dbReference type="NCBI Taxonomy" id="762836"/>
    <lineage>
        <taxon>Bacteria</taxon>
        <taxon>Pseudomonadati</taxon>
        <taxon>Pseudomonadota</taxon>
        <taxon>Betaproteobacteria</taxon>
        <taxon>Burkholderiales</taxon>
        <taxon>Oxalobacteraceae</taxon>
        <taxon>Telluria group</taxon>
        <taxon>Duganella</taxon>
    </lineage>
</organism>
<dbReference type="PATRIC" id="fig|762836.4.peg.53"/>
<dbReference type="InterPro" id="IPR036282">
    <property type="entry name" value="Glutathione-S-Trfase_C_sf"/>
</dbReference>